<gene>
    <name evidence="2" type="ORF">ENS41_03745</name>
</gene>
<dbReference type="InterPro" id="IPR025965">
    <property type="entry name" value="FlgD/Vpr_Ig-like"/>
</dbReference>
<accession>A0A7C4CAW3</accession>
<evidence type="ECO:0000313" key="2">
    <source>
        <dbReference type="EMBL" id="HGK28045.1"/>
    </source>
</evidence>
<comment type="caution">
    <text evidence="2">The sequence shown here is derived from an EMBL/GenBank/DDBJ whole genome shotgun (WGS) entry which is preliminary data.</text>
</comment>
<protein>
    <submittedName>
        <fullName evidence="2">T9SS type A sorting domain-containing protein</fullName>
    </submittedName>
</protein>
<dbReference type="EMBL" id="DSUT01000073">
    <property type="protein sequence ID" value="HGK28045.1"/>
    <property type="molecule type" value="Genomic_DNA"/>
</dbReference>
<dbReference type="NCBIfam" id="TIGR04183">
    <property type="entry name" value="Por_Secre_tail"/>
    <property type="match status" value="1"/>
</dbReference>
<name>A0A7C4CAW3_UNCW3</name>
<organism evidence="2">
    <name type="scientific">candidate division WOR-3 bacterium</name>
    <dbReference type="NCBI Taxonomy" id="2052148"/>
    <lineage>
        <taxon>Bacteria</taxon>
        <taxon>Bacteria division WOR-3</taxon>
    </lineage>
</organism>
<evidence type="ECO:0000259" key="1">
    <source>
        <dbReference type="Pfam" id="PF13860"/>
    </source>
</evidence>
<reference evidence="2" key="1">
    <citation type="journal article" date="2020" name="mSystems">
        <title>Genome- and Community-Level Interaction Insights into Carbon Utilization and Element Cycling Functions of Hydrothermarchaeota in Hydrothermal Sediment.</title>
        <authorList>
            <person name="Zhou Z."/>
            <person name="Liu Y."/>
            <person name="Xu W."/>
            <person name="Pan J."/>
            <person name="Luo Z.H."/>
            <person name="Li M."/>
        </authorList>
    </citation>
    <scope>NUCLEOTIDE SEQUENCE [LARGE SCALE GENOMIC DNA]</scope>
    <source>
        <strain evidence="2">SpSt-488</strain>
    </source>
</reference>
<feature type="domain" description="FlgD/Vpr Ig-like" evidence="1">
    <location>
        <begin position="230"/>
        <end position="281"/>
    </location>
</feature>
<sequence>MQGDTGILAFLVESLNVSRAGANATLDYVGSKLMRKPGSDSLFCVYCDVEGNIIYSASSFGDSWQRSSVVSGHDRPAICQDASGKRWVVSYNRKDRRIEARCRLTGVRAGLSPRLSTPCLRAAPFPAPSLWPVPAVGQVALLPAPIVLSRFERSGDSYVIVAKFNSNLVGLDTVASGSQQLQVTAPTLAVEKAEGGGQQSGGATELIQLRLYSCALNPFTRTTSIRFRFGQAGNVHLRAYDVSGRLVTTLKQGHEKPGVYIATWKGTDENGRQVPNGIYFYRLDAPGISEIRKAVVMR</sequence>
<dbReference type="Gene3D" id="2.60.40.4070">
    <property type="match status" value="1"/>
</dbReference>
<dbReference type="InterPro" id="IPR026444">
    <property type="entry name" value="Secre_tail"/>
</dbReference>
<proteinExistence type="predicted"/>
<dbReference type="AlphaFoldDB" id="A0A7C4CAW3"/>
<dbReference type="Pfam" id="PF13860">
    <property type="entry name" value="FlgD_ig"/>
    <property type="match status" value="1"/>
</dbReference>